<feature type="domain" description="Kazal-like" evidence="4">
    <location>
        <begin position="142"/>
        <end position="198"/>
    </location>
</feature>
<organism evidence="5 6">
    <name type="scientific">Adineta steineri</name>
    <dbReference type="NCBI Taxonomy" id="433720"/>
    <lineage>
        <taxon>Eukaryota</taxon>
        <taxon>Metazoa</taxon>
        <taxon>Spiralia</taxon>
        <taxon>Gnathifera</taxon>
        <taxon>Rotifera</taxon>
        <taxon>Eurotatoria</taxon>
        <taxon>Bdelloidea</taxon>
        <taxon>Adinetida</taxon>
        <taxon>Adinetidae</taxon>
        <taxon>Adineta</taxon>
    </lineage>
</organism>
<dbReference type="GO" id="GO:0005509">
    <property type="term" value="F:calcium ion binding"/>
    <property type="evidence" value="ECO:0007669"/>
    <property type="project" value="TreeGrafter"/>
</dbReference>
<accession>A0A814CLH5</accession>
<feature type="domain" description="Kazal-like" evidence="4">
    <location>
        <begin position="67"/>
        <end position="124"/>
    </location>
</feature>
<evidence type="ECO:0000256" key="2">
    <source>
        <dbReference type="ARBA" id="ARBA00023157"/>
    </source>
</evidence>
<evidence type="ECO:0000259" key="4">
    <source>
        <dbReference type="PROSITE" id="PS51465"/>
    </source>
</evidence>
<dbReference type="PANTHER" id="PTHR13866:SF29">
    <property type="entry name" value="FOLLISTATIN"/>
    <property type="match status" value="1"/>
</dbReference>
<dbReference type="PANTHER" id="PTHR13866">
    <property type="entry name" value="SPARC OSTEONECTIN"/>
    <property type="match status" value="1"/>
</dbReference>
<keyword evidence="3" id="KW-0325">Glycoprotein</keyword>
<dbReference type="EMBL" id="CAJNOM010000058">
    <property type="protein sequence ID" value="CAF0944971.1"/>
    <property type="molecule type" value="Genomic_DNA"/>
</dbReference>
<dbReference type="InterPro" id="IPR036058">
    <property type="entry name" value="Kazal_dom_sf"/>
</dbReference>
<dbReference type="Proteomes" id="UP000663832">
    <property type="component" value="Unassembled WGS sequence"/>
</dbReference>
<keyword evidence="1" id="KW-0732">Signal</keyword>
<proteinExistence type="predicted"/>
<keyword evidence="2" id="KW-1015">Disulfide bond</keyword>
<dbReference type="GO" id="GO:0050840">
    <property type="term" value="F:extracellular matrix binding"/>
    <property type="evidence" value="ECO:0007669"/>
    <property type="project" value="TreeGrafter"/>
</dbReference>
<dbReference type="GO" id="GO:0005518">
    <property type="term" value="F:collagen binding"/>
    <property type="evidence" value="ECO:0007669"/>
    <property type="project" value="TreeGrafter"/>
</dbReference>
<dbReference type="Pfam" id="PF07648">
    <property type="entry name" value="Kazal_2"/>
    <property type="match status" value="3"/>
</dbReference>
<dbReference type="AlphaFoldDB" id="A0A814CLH5"/>
<dbReference type="InterPro" id="IPR002350">
    <property type="entry name" value="Kazal_dom"/>
</dbReference>
<sequence>MCYDLSEPDVNEEQCSGLYYSDDTLKQLDGYAYAENCREVNNTPKRCNVDCGLGQECQVIDGEEMCVCSEESCFSTDSSSSKYNQQPLCASNNMTFSSQCLMEAWKCMKQQSGLYKKYDGECQKDCRNVKCPRETVCLLVKNTGEPFCYPKKHCNPTKDPEPVCGTNGITYDNICSMRLSPDAEGRTPELAHKGPCESKCRANLCQSNERCVYSLQSLPVCIRCQYPPRFFAHSGECSQNIQTCGDDGHLYKNYCALLRGQCEKNRYIHIIDYNTCPNNMNTMRKIFFRNKINYINRFPNFRMK</sequence>
<name>A0A814CLH5_9BILA</name>
<evidence type="ECO:0000256" key="1">
    <source>
        <dbReference type="ARBA" id="ARBA00022729"/>
    </source>
</evidence>
<evidence type="ECO:0000313" key="5">
    <source>
        <dbReference type="EMBL" id="CAF0944971.1"/>
    </source>
</evidence>
<dbReference type="CDD" id="cd00104">
    <property type="entry name" value="KAZAL_FS"/>
    <property type="match status" value="1"/>
</dbReference>
<reference evidence="5" key="1">
    <citation type="submission" date="2021-02" db="EMBL/GenBank/DDBJ databases">
        <authorList>
            <person name="Nowell W R."/>
        </authorList>
    </citation>
    <scope>NUCLEOTIDE SEQUENCE</scope>
</reference>
<keyword evidence="6" id="KW-1185">Reference proteome</keyword>
<dbReference type="PROSITE" id="PS51465">
    <property type="entry name" value="KAZAL_2"/>
    <property type="match status" value="2"/>
</dbReference>
<dbReference type="SUPFAM" id="SSF100895">
    <property type="entry name" value="Kazal-type serine protease inhibitors"/>
    <property type="match status" value="3"/>
</dbReference>
<dbReference type="Gene3D" id="3.30.60.30">
    <property type="match status" value="3"/>
</dbReference>
<comment type="caution">
    <text evidence="5">The sequence shown here is derived from an EMBL/GenBank/DDBJ whole genome shotgun (WGS) entry which is preliminary data.</text>
</comment>
<dbReference type="SMART" id="SM00280">
    <property type="entry name" value="KAZAL"/>
    <property type="match status" value="3"/>
</dbReference>
<dbReference type="OrthoDB" id="192611at2759"/>
<evidence type="ECO:0000313" key="6">
    <source>
        <dbReference type="Proteomes" id="UP000663832"/>
    </source>
</evidence>
<gene>
    <name evidence="5" type="ORF">QVE165_LOCUS11879</name>
</gene>
<protein>
    <recommendedName>
        <fullName evidence="4">Kazal-like domain-containing protein</fullName>
    </recommendedName>
</protein>
<dbReference type="GO" id="GO:0005615">
    <property type="term" value="C:extracellular space"/>
    <property type="evidence" value="ECO:0007669"/>
    <property type="project" value="TreeGrafter"/>
</dbReference>
<evidence type="ECO:0000256" key="3">
    <source>
        <dbReference type="ARBA" id="ARBA00023180"/>
    </source>
</evidence>